<dbReference type="OrthoDB" id="1667160at2"/>
<gene>
    <name evidence="1" type="ORF">HMPREF9081_1755</name>
</gene>
<dbReference type="RefSeq" id="WP_006306757.1">
    <property type="nucleotide sequence ID" value="NZ_GL892076.1"/>
</dbReference>
<keyword evidence="2" id="KW-1185">Reference proteome</keyword>
<name>F5RNB9_9FIRM</name>
<accession>F5RNB9</accession>
<proteinExistence type="predicted"/>
<comment type="caution">
    <text evidence="1">The sequence shown here is derived from an EMBL/GenBank/DDBJ whole genome shotgun (WGS) entry which is preliminary data.</text>
</comment>
<protein>
    <submittedName>
        <fullName evidence="1">Uncharacterized protein</fullName>
    </submittedName>
</protein>
<evidence type="ECO:0000313" key="1">
    <source>
        <dbReference type="EMBL" id="EGK58988.1"/>
    </source>
</evidence>
<dbReference type="EMBL" id="AFHQ01000041">
    <property type="protein sequence ID" value="EGK58988.1"/>
    <property type="molecule type" value="Genomic_DNA"/>
</dbReference>
<dbReference type="Proteomes" id="UP000004067">
    <property type="component" value="Unassembled WGS sequence"/>
</dbReference>
<sequence>MTAVEKIDAGRAVTAVRPVQRTAQKEASDAFEDILEDLRKKTADDRDDIPAEGDAVFMRLLADGSVLVQVYRGSRLISETHMRGANAVAERRLMRSIAGLPRPDTSFGRAPLLASRAAQGARGVAALLNRAV</sequence>
<evidence type="ECO:0000313" key="2">
    <source>
        <dbReference type="Proteomes" id="UP000004067"/>
    </source>
</evidence>
<reference evidence="1 2" key="1">
    <citation type="submission" date="2011-04" db="EMBL/GenBank/DDBJ databases">
        <authorList>
            <person name="Muzny D."/>
            <person name="Qin X."/>
            <person name="Deng J."/>
            <person name="Jiang H."/>
            <person name="Liu Y."/>
            <person name="Qu J."/>
            <person name="Song X.-Z."/>
            <person name="Zhang L."/>
            <person name="Thornton R."/>
            <person name="Coyle M."/>
            <person name="Francisco L."/>
            <person name="Jackson L."/>
            <person name="Javaid M."/>
            <person name="Korchina V."/>
            <person name="Kovar C."/>
            <person name="Mata R."/>
            <person name="Mathew T."/>
            <person name="Ngo R."/>
            <person name="Nguyen L."/>
            <person name="Nguyen N."/>
            <person name="Okwuonu G."/>
            <person name="Ongeri F."/>
            <person name="Pham C."/>
            <person name="Simmons D."/>
            <person name="Wilczek-Boney K."/>
            <person name="Hale W."/>
            <person name="Jakkamsetti A."/>
            <person name="Pham P."/>
            <person name="Ruth R."/>
            <person name="San Lucas F."/>
            <person name="Warren J."/>
            <person name="Zhang J."/>
            <person name="Zhao Z."/>
            <person name="Zhou C."/>
            <person name="Zhu D."/>
            <person name="Lee S."/>
            <person name="Bess C."/>
            <person name="Blankenburg K."/>
            <person name="Forbes L."/>
            <person name="Fu Q."/>
            <person name="Gubbala S."/>
            <person name="Hirani K."/>
            <person name="Jayaseelan J.C."/>
            <person name="Lara F."/>
            <person name="Munidasa M."/>
            <person name="Palculict T."/>
            <person name="Patil S."/>
            <person name="Pu L.-L."/>
            <person name="Saada N."/>
            <person name="Tang L."/>
            <person name="Weissenberger G."/>
            <person name="Zhu Y."/>
            <person name="Hemphill L."/>
            <person name="Shang Y."/>
            <person name="Youmans B."/>
            <person name="Ayvaz T."/>
            <person name="Ross M."/>
            <person name="Santibanez J."/>
            <person name="Aqrawi P."/>
            <person name="Gross S."/>
            <person name="Joshi V."/>
            <person name="Fowler G."/>
            <person name="Nazareth L."/>
            <person name="Reid J."/>
            <person name="Worley K."/>
            <person name="Petrosino J."/>
            <person name="Highlander S."/>
            <person name="Gibbs R."/>
        </authorList>
    </citation>
    <scope>NUCLEOTIDE SEQUENCE [LARGE SCALE GENOMIC DNA]</scope>
    <source>
        <strain evidence="1 2">DSM 2778</strain>
    </source>
</reference>
<dbReference type="eggNOG" id="ENOG5033YBC">
    <property type="taxonomic scope" value="Bacteria"/>
</dbReference>
<organism evidence="1 2">
    <name type="scientific">Centipeda periodontii DSM 2778</name>
    <dbReference type="NCBI Taxonomy" id="888060"/>
    <lineage>
        <taxon>Bacteria</taxon>
        <taxon>Bacillati</taxon>
        <taxon>Bacillota</taxon>
        <taxon>Negativicutes</taxon>
        <taxon>Selenomonadales</taxon>
        <taxon>Selenomonadaceae</taxon>
        <taxon>Centipeda</taxon>
    </lineage>
</organism>
<dbReference type="AlphaFoldDB" id="F5RNB9"/>
<dbReference type="HOGENOM" id="CLU_155915_0_0_9"/>